<feature type="compositionally biased region" description="Basic and acidic residues" evidence="3">
    <location>
        <begin position="1324"/>
        <end position="1334"/>
    </location>
</feature>
<feature type="repeat" description="PPR" evidence="2">
    <location>
        <begin position="169"/>
        <end position="203"/>
    </location>
</feature>
<evidence type="ECO:0000313" key="5">
    <source>
        <dbReference type="EMBL" id="BES95031.1"/>
    </source>
</evidence>
<feature type="repeat" description="PPR" evidence="2">
    <location>
        <begin position="239"/>
        <end position="273"/>
    </location>
</feature>
<sequence length="1334" mass="149520">MSILRSSKYLRRFLSEWRAPSCHSTRDHFFPKPNSVLQLSRYVTSSSTLANMTKAVDNAIERLDRNVRRVGRISTKELLRVFEDIKNTGRASPTQSLFVIRCCGNLVPEESPEARSRLLSEVWDTFENLGVQLDISHYNALLSVYIENQYEFSPIEFLKKLEAKGIEPNRVTYQRLVTACCHKGDVEAATDILQIMKEKGLPINEAIFNSLIIGHSTAKDMESAVGVLSVMKQAGLEPSVDTYTALLSGYAINGDVDSILKILDECSASEIELGSRDLLEVAYHLSIHGHPDLLGKILDRANKGFTYKEDAKTVCIRLITRGDSAGALAIVKSMVEPDTETLQRGNFLIHHAFKCNWPLEKTLTLCKEMKSSGYNVYSFMAAAEASLLSGNAEASYNLLSKIAETETIPQHCFWPLLVLYGKDDDFNGVVKTLKLALDACDQSIGGETLKDYVCPYLKNGRMIEELRQAGIPLGTAASAMVGHLLSENKIKEAATVALKYQANYNNATNRRLLISAFTQTKEIQSLVTLVQIFSDREEDKTMLPGSVALNVLNNLNDVFENVLSAYLDAGIGLSQQHAETAKEILGDRLTPQINETLTALTSPELVRTTTRKAPTPRKTILSDKDEGSLLAAIADVEAKGASSAGLRRQLLLHYCHEKNLEKAIALKEELQKEDFVMQPGLMFLFMDLYCHHNMLDEAMEYYQRATGGESSRLDASKAVKLASLLCKNDRFQDALDIINKHPQNADEITDNTFSHLTLSWKLLNTCAEKKEVDWLKKMFDALVVNHYIEPNNIFLGPLIKVHLLNDDLDSALKQFEECCVKYRATPWKNELTCKLIENEDAAALQKVADLSTQIHGEVNSLFDLVISFVECNKVKQARKILETPGLRTKTQRISSACKRFYTQGETQYLKTLLEVTKGFNHINRADIFYYLMLCYIKDDDVDKAFALWTQMQEEDIQPSDEFLSVLGECLQKHGRPVPFVVPANIKSWSGVAGQQDKPTPPHIKQFRKALYARELDEALQLKSEIPEAELTKSDLSRLSNLLLNNGRIGEASKLLVSWLQNGCRPDISCLSEVVNAVAKIGDVDSMKSIGAHLDTNLKKSVSYSNRYAHCMTEAGRAAEVVEDLKMAIEKAQTPEEIEAAAASFPRGGIFSIFQIAPELLPEIEKMTDIYRQKGILDPLNQLWAHYTITNDTDKAAKAWEMLKNKDRLMFMPIIKNARKNLDLDTIQKLVQQFKEAKITPIAIGVLYSCMLDIQLTQEKLEEAEKTLGEALTVCGIENLGIGVLNRLKNSLESNGKTFKYVIPPRVRRKISDDSSSSSDSDNEQTEKRERRDRV</sequence>
<organism evidence="5 6">
    <name type="scientific">Nesidiocoris tenuis</name>
    <dbReference type="NCBI Taxonomy" id="355587"/>
    <lineage>
        <taxon>Eukaryota</taxon>
        <taxon>Metazoa</taxon>
        <taxon>Ecdysozoa</taxon>
        <taxon>Arthropoda</taxon>
        <taxon>Hexapoda</taxon>
        <taxon>Insecta</taxon>
        <taxon>Pterygota</taxon>
        <taxon>Neoptera</taxon>
        <taxon>Paraneoptera</taxon>
        <taxon>Hemiptera</taxon>
        <taxon>Heteroptera</taxon>
        <taxon>Panheteroptera</taxon>
        <taxon>Cimicomorpha</taxon>
        <taxon>Miridae</taxon>
        <taxon>Dicyphina</taxon>
        <taxon>Nesidiocoris</taxon>
    </lineage>
</organism>
<dbReference type="EMBL" id="AP028913">
    <property type="protein sequence ID" value="BES95031.1"/>
    <property type="molecule type" value="Genomic_DNA"/>
</dbReference>
<evidence type="ECO:0000256" key="1">
    <source>
        <dbReference type="ARBA" id="ARBA00022737"/>
    </source>
</evidence>
<dbReference type="Pfam" id="PF17177">
    <property type="entry name" value="PPR_long"/>
    <property type="match status" value="1"/>
</dbReference>
<reference evidence="5 6" key="1">
    <citation type="submission" date="2023-09" db="EMBL/GenBank/DDBJ databases">
        <title>Nesidiocoris tenuis whole genome shotgun sequence.</title>
        <authorList>
            <person name="Shibata T."/>
            <person name="Shimoda M."/>
            <person name="Kobayashi T."/>
            <person name="Uehara T."/>
        </authorList>
    </citation>
    <scope>NUCLEOTIDE SEQUENCE [LARGE SCALE GENOMIC DNA]</scope>
    <source>
        <strain evidence="5 6">Japan</strain>
    </source>
</reference>
<keyword evidence="6" id="KW-1185">Reference proteome</keyword>
<name>A0ABN7AS48_9HEMI</name>
<dbReference type="InterPro" id="IPR002885">
    <property type="entry name" value="PPR_rpt"/>
</dbReference>
<dbReference type="Gene3D" id="1.25.40.10">
    <property type="entry name" value="Tetratricopeptide repeat domain"/>
    <property type="match status" value="3"/>
</dbReference>
<feature type="region of interest" description="Disordered" evidence="3">
    <location>
        <begin position="1309"/>
        <end position="1334"/>
    </location>
</feature>
<dbReference type="InterPro" id="IPR033490">
    <property type="entry name" value="LRP130"/>
</dbReference>
<protein>
    <submittedName>
        <fullName evidence="5">PPR repeat</fullName>
    </submittedName>
</protein>
<evidence type="ECO:0000313" key="6">
    <source>
        <dbReference type="Proteomes" id="UP001307889"/>
    </source>
</evidence>
<dbReference type="InterPro" id="IPR033443">
    <property type="entry name" value="PROP1-like_PPR_dom"/>
</dbReference>
<evidence type="ECO:0000259" key="4">
    <source>
        <dbReference type="Pfam" id="PF17177"/>
    </source>
</evidence>
<dbReference type="PROSITE" id="PS51375">
    <property type="entry name" value="PPR"/>
    <property type="match status" value="3"/>
</dbReference>
<feature type="domain" description="PROP1-like PPR" evidence="4">
    <location>
        <begin position="122"/>
        <end position="265"/>
    </location>
</feature>
<gene>
    <name evidence="5" type="ORF">NTJ_07841</name>
</gene>
<accession>A0ABN7AS48</accession>
<keyword evidence="1" id="KW-0677">Repeat</keyword>
<dbReference type="Pfam" id="PF01535">
    <property type="entry name" value="PPR"/>
    <property type="match status" value="2"/>
</dbReference>
<feature type="repeat" description="PPR" evidence="2">
    <location>
        <begin position="204"/>
        <end position="238"/>
    </location>
</feature>
<dbReference type="InterPro" id="IPR011990">
    <property type="entry name" value="TPR-like_helical_dom_sf"/>
</dbReference>
<dbReference type="Proteomes" id="UP001307889">
    <property type="component" value="Chromosome 5"/>
</dbReference>
<proteinExistence type="predicted"/>
<evidence type="ECO:0000256" key="3">
    <source>
        <dbReference type="SAM" id="MobiDB-lite"/>
    </source>
</evidence>
<evidence type="ECO:0000256" key="2">
    <source>
        <dbReference type="PROSITE-ProRule" id="PRU00708"/>
    </source>
</evidence>
<dbReference type="NCBIfam" id="TIGR00756">
    <property type="entry name" value="PPR"/>
    <property type="match status" value="2"/>
</dbReference>
<dbReference type="PANTHER" id="PTHR46669:SF1">
    <property type="entry name" value="LEUCINE-RICH PPR MOTIF-CONTAINING PROTEIN, MITOCHONDRIAL"/>
    <property type="match status" value="1"/>
</dbReference>
<dbReference type="PANTHER" id="PTHR46669">
    <property type="entry name" value="LEUCINE-RICH PPR MOTIF-CONTAINING PROTEIN, MITOCHONDRIAL"/>
    <property type="match status" value="1"/>
</dbReference>